<dbReference type="GO" id="GO:0008168">
    <property type="term" value="F:methyltransferase activity"/>
    <property type="evidence" value="ECO:0007669"/>
    <property type="project" value="UniProtKB-KW"/>
</dbReference>
<dbReference type="SUPFAM" id="SSF53335">
    <property type="entry name" value="S-adenosyl-L-methionine-dependent methyltransferases"/>
    <property type="match status" value="1"/>
</dbReference>
<protein>
    <submittedName>
        <fullName evidence="1">S-adenosyl-L-methionine-dependent methyltransferase</fullName>
    </submittedName>
</protein>
<keyword evidence="1" id="KW-0489">Methyltransferase</keyword>
<sequence>MSETEDLVANSSAPIAADDNYESGIENTSLASSTQSLTESVLSHVYENGRRYHSKSVGRYFLPTDETEQDRLDMYHHMMLELLGGKLSLAPFDKDPGFVLDCGTGTGIWALDYADLHPASVVYGIDLAPIQPSYVFPNVRFELDDLEKDWTFRDKFDLIHTRLMSTGIKNWPRFFQQMYDFLNPGGYVEFSDHDYNGVLCDNGTMPDDTPYNRYMALMSKSMAENGLNPYLTLKDYTKMLSDAGFEIVKSLEFKMPMGAWPKGRKAKYMGAVYAEQAKTGFEAYGKSLLVNQGGLSVEEADKLIGDCVKLLFARTQHTYYFGWHIIARKPE</sequence>
<dbReference type="STRING" id="341454.A0A4S2MVY7"/>
<dbReference type="Gene3D" id="3.40.50.150">
    <property type="entry name" value="Vaccinia Virus protein VP39"/>
    <property type="match status" value="1"/>
</dbReference>
<keyword evidence="1" id="KW-0808">Transferase</keyword>
<dbReference type="PANTHER" id="PTHR43591:SF24">
    <property type="entry name" value="2-METHOXY-6-POLYPRENYL-1,4-BENZOQUINOL METHYLASE, MITOCHONDRIAL"/>
    <property type="match status" value="1"/>
</dbReference>
<accession>A0A4S2MVY7</accession>
<proteinExistence type="predicted"/>
<evidence type="ECO:0000313" key="2">
    <source>
        <dbReference type="Proteomes" id="UP000298138"/>
    </source>
</evidence>
<dbReference type="Pfam" id="PF13489">
    <property type="entry name" value="Methyltransf_23"/>
    <property type="match status" value="1"/>
</dbReference>
<gene>
    <name evidence="1" type="ORF">EX30DRAFT_341337</name>
</gene>
<reference evidence="1 2" key="1">
    <citation type="submission" date="2019-04" db="EMBL/GenBank/DDBJ databases">
        <title>Comparative genomics and transcriptomics to analyze fruiting body development in filamentous ascomycetes.</title>
        <authorList>
            <consortium name="DOE Joint Genome Institute"/>
            <person name="Lutkenhaus R."/>
            <person name="Traeger S."/>
            <person name="Breuer J."/>
            <person name="Kuo A."/>
            <person name="Lipzen A."/>
            <person name="Pangilinan J."/>
            <person name="Dilworth D."/>
            <person name="Sandor L."/>
            <person name="Poggeler S."/>
            <person name="Barry K."/>
            <person name="Grigoriev I.V."/>
            <person name="Nowrousian M."/>
        </authorList>
    </citation>
    <scope>NUCLEOTIDE SEQUENCE [LARGE SCALE GENOMIC DNA]</scope>
    <source>
        <strain evidence="1 2">CBS 389.68</strain>
    </source>
</reference>
<keyword evidence="2" id="KW-1185">Reference proteome</keyword>
<dbReference type="OrthoDB" id="2013972at2759"/>
<dbReference type="PANTHER" id="PTHR43591">
    <property type="entry name" value="METHYLTRANSFERASE"/>
    <property type="match status" value="1"/>
</dbReference>
<dbReference type="InParanoid" id="A0A4S2MVY7"/>
<dbReference type="EMBL" id="ML220123">
    <property type="protein sequence ID" value="TGZ80686.1"/>
    <property type="molecule type" value="Genomic_DNA"/>
</dbReference>
<dbReference type="GO" id="GO:0032259">
    <property type="term" value="P:methylation"/>
    <property type="evidence" value="ECO:0007669"/>
    <property type="project" value="UniProtKB-KW"/>
</dbReference>
<dbReference type="AlphaFoldDB" id="A0A4S2MVY7"/>
<dbReference type="Proteomes" id="UP000298138">
    <property type="component" value="Unassembled WGS sequence"/>
</dbReference>
<evidence type="ECO:0000313" key="1">
    <source>
        <dbReference type="EMBL" id="TGZ80686.1"/>
    </source>
</evidence>
<dbReference type="InterPro" id="IPR029063">
    <property type="entry name" value="SAM-dependent_MTases_sf"/>
</dbReference>
<name>A0A4S2MVY7_9PEZI</name>
<organism evidence="1 2">
    <name type="scientific">Ascodesmis nigricans</name>
    <dbReference type="NCBI Taxonomy" id="341454"/>
    <lineage>
        <taxon>Eukaryota</taxon>
        <taxon>Fungi</taxon>
        <taxon>Dikarya</taxon>
        <taxon>Ascomycota</taxon>
        <taxon>Pezizomycotina</taxon>
        <taxon>Pezizomycetes</taxon>
        <taxon>Pezizales</taxon>
        <taxon>Ascodesmidaceae</taxon>
        <taxon>Ascodesmis</taxon>
    </lineage>
</organism>
<dbReference type="CDD" id="cd02440">
    <property type="entry name" value="AdoMet_MTases"/>
    <property type="match status" value="1"/>
</dbReference>